<evidence type="ECO:0000256" key="1">
    <source>
        <dbReference type="ARBA" id="ARBA00022737"/>
    </source>
</evidence>
<feature type="transmembrane region" description="Helical" evidence="4">
    <location>
        <begin position="201"/>
        <end position="234"/>
    </location>
</feature>
<dbReference type="PANTHER" id="PTHR44943">
    <property type="entry name" value="CELLULOSE SYNTHASE OPERON PROTEIN C"/>
    <property type="match status" value="1"/>
</dbReference>
<feature type="transmembrane region" description="Helical" evidence="4">
    <location>
        <begin position="458"/>
        <end position="479"/>
    </location>
</feature>
<keyword evidence="2 3" id="KW-0802">TPR repeat</keyword>
<gene>
    <name evidence="5" type="ORF">A2838_02660</name>
</gene>
<reference evidence="5 6" key="1">
    <citation type="journal article" date="2016" name="Nat. Commun.">
        <title>Thousands of microbial genomes shed light on interconnected biogeochemical processes in an aquifer system.</title>
        <authorList>
            <person name="Anantharaman K."/>
            <person name="Brown C.T."/>
            <person name="Hug L.A."/>
            <person name="Sharon I."/>
            <person name="Castelle C.J."/>
            <person name="Probst A.J."/>
            <person name="Thomas B.C."/>
            <person name="Singh A."/>
            <person name="Wilkins M.J."/>
            <person name="Karaoz U."/>
            <person name="Brodie E.L."/>
            <person name="Williams K.H."/>
            <person name="Hubbard S.S."/>
            <person name="Banfield J.F."/>
        </authorList>
    </citation>
    <scope>NUCLEOTIDE SEQUENCE [LARGE SCALE GENOMIC DNA]</scope>
</reference>
<evidence type="ECO:0000313" key="6">
    <source>
        <dbReference type="Proteomes" id="UP000178107"/>
    </source>
</evidence>
<keyword evidence="4" id="KW-0812">Transmembrane</keyword>
<feature type="transmembrane region" description="Helical" evidence="4">
    <location>
        <begin position="344"/>
        <end position="362"/>
    </location>
</feature>
<feature type="transmembrane region" description="Helical" evidence="4">
    <location>
        <begin position="68"/>
        <end position="87"/>
    </location>
</feature>
<dbReference type="SMART" id="SM00028">
    <property type="entry name" value="TPR"/>
    <property type="match status" value="4"/>
</dbReference>
<protein>
    <submittedName>
        <fullName evidence="5">Uncharacterized protein</fullName>
    </submittedName>
</protein>
<feature type="transmembrane region" description="Helical" evidence="4">
    <location>
        <begin position="368"/>
        <end position="386"/>
    </location>
</feature>
<keyword evidence="4" id="KW-1133">Transmembrane helix</keyword>
<dbReference type="Proteomes" id="UP000178107">
    <property type="component" value="Unassembled WGS sequence"/>
</dbReference>
<evidence type="ECO:0000256" key="4">
    <source>
        <dbReference type="SAM" id="Phobius"/>
    </source>
</evidence>
<feature type="transmembrane region" description="Helical" evidence="4">
    <location>
        <begin position="398"/>
        <end position="417"/>
    </location>
</feature>
<keyword evidence="1" id="KW-0677">Repeat</keyword>
<proteinExistence type="predicted"/>
<dbReference type="Pfam" id="PF14559">
    <property type="entry name" value="TPR_19"/>
    <property type="match status" value="1"/>
</dbReference>
<dbReference type="Gene3D" id="1.25.40.10">
    <property type="entry name" value="Tetratricopeptide repeat domain"/>
    <property type="match status" value="1"/>
</dbReference>
<sequence length="778" mass="83238">MTNMSHKTSFYIILGLIFLLPLFFIPGGAISLGVAKSALLILAVALGALVYVYGLWRERMVILPKHPIVLAIVALPVVYLLSALLATPSSLSLFGYSFEAGTFGYMVLGAALLVLASSIFTDASRALQVLTAFFISFTFIAIFAVAKILLGGDALVFGNFAGNMGSPLGGWPDLGMAYGLLAVFSALAIGMIPMKAAVKTILYAVFLLALVLLVVTSFSAAFILTFVASIALFFYFLRAERHYDSGGEMGERSFFARPILLPVLLGIVSLVFFINPNISEDRTLSQAVSGAFGVENAEVRPTLSATLGVSKAVLSQVALLGSGPNTFGSDWLIYRPRDINATPFWSTAFSFGVGFIPTQIATTGVLGSAVWLVFFIMLIMLGIKSLSRLPDSRAERFVMVFSLIASVFIWIASFLYVPSSAMLMFGFIFTGLFLASLMQVGVVPAYVADLRASSQARFAGAFVIILVALGAAGLGWIGYEKTVAAYHFTSAVKLSNIEGTQLAQIEESLVKAVNTSPEDVYFVALSRLNFSRAQIVANSATGTPEQNRAVFDESIKKSIEAARLAVSANPAGYENWVQLATVYSAIVPKPLAVEGAYENALFAYNEAVKRNPSNPELPLLIARLELNKENVDNARSYLRNSIALKQDYADAYLMLAQLEVAAGNTVAAIASTEKLAVLVPENPGVHFELGLLKYSSKNYEGATESFGRALSLSPDYANAKYYMGLALANLNRFAEAQAALEDLVAGNPDNADLMAALEAVKKNKVPVPPAPAATTPSQ</sequence>
<feature type="transmembrane region" description="Helical" evidence="4">
    <location>
        <begin position="254"/>
        <end position="274"/>
    </location>
</feature>
<feature type="transmembrane region" description="Helical" evidence="4">
    <location>
        <begin position="423"/>
        <end position="446"/>
    </location>
</feature>
<evidence type="ECO:0000256" key="3">
    <source>
        <dbReference type="PROSITE-ProRule" id="PRU00339"/>
    </source>
</evidence>
<feature type="transmembrane region" description="Helical" evidence="4">
    <location>
        <begin position="170"/>
        <end position="189"/>
    </location>
</feature>
<dbReference type="InterPro" id="IPR019734">
    <property type="entry name" value="TPR_rpt"/>
</dbReference>
<feature type="transmembrane region" description="Helical" evidence="4">
    <location>
        <begin position="127"/>
        <end position="150"/>
    </location>
</feature>
<feature type="transmembrane region" description="Helical" evidence="4">
    <location>
        <begin position="93"/>
        <end position="115"/>
    </location>
</feature>
<dbReference type="Pfam" id="PF13432">
    <property type="entry name" value="TPR_16"/>
    <property type="match status" value="1"/>
</dbReference>
<dbReference type="PROSITE" id="PS50005">
    <property type="entry name" value="TPR"/>
    <property type="match status" value="1"/>
</dbReference>
<dbReference type="PANTHER" id="PTHR44943:SF8">
    <property type="entry name" value="TPR REPEAT-CONTAINING PROTEIN MJ0263"/>
    <property type="match status" value="1"/>
</dbReference>
<evidence type="ECO:0000313" key="5">
    <source>
        <dbReference type="EMBL" id="OHA90463.1"/>
    </source>
</evidence>
<name>A0A1G2SZM0_9BACT</name>
<dbReference type="EMBL" id="MHVH01000005">
    <property type="protein sequence ID" value="OHA90463.1"/>
    <property type="molecule type" value="Genomic_DNA"/>
</dbReference>
<comment type="caution">
    <text evidence="5">The sequence shown here is derived from an EMBL/GenBank/DDBJ whole genome shotgun (WGS) entry which is preliminary data.</text>
</comment>
<evidence type="ECO:0000256" key="2">
    <source>
        <dbReference type="ARBA" id="ARBA00022803"/>
    </source>
</evidence>
<dbReference type="SUPFAM" id="SSF48452">
    <property type="entry name" value="TPR-like"/>
    <property type="match status" value="1"/>
</dbReference>
<dbReference type="AlphaFoldDB" id="A0A1G2SZM0"/>
<accession>A0A1G2SZM0</accession>
<feature type="transmembrane region" description="Helical" evidence="4">
    <location>
        <begin position="38"/>
        <end position="56"/>
    </location>
</feature>
<feature type="repeat" description="TPR" evidence="3">
    <location>
        <begin position="683"/>
        <end position="716"/>
    </location>
</feature>
<dbReference type="InterPro" id="IPR051685">
    <property type="entry name" value="Ycf3/AcsC/BcsC/TPR_MFPF"/>
</dbReference>
<feature type="transmembrane region" description="Helical" evidence="4">
    <location>
        <begin position="12"/>
        <end position="32"/>
    </location>
</feature>
<organism evidence="5 6">
    <name type="scientific">Candidatus Zambryskibacteria bacterium RIFCSPHIGHO2_01_FULL_46_25</name>
    <dbReference type="NCBI Taxonomy" id="1802738"/>
    <lineage>
        <taxon>Bacteria</taxon>
        <taxon>Candidatus Zambryskiibacteriota</taxon>
    </lineage>
</organism>
<dbReference type="InterPro" id="IPR011990">
    <property type="entry name" value="TPR-like_helical_dom_sf"/>
</dbReference>
<keyword evidence="4" id="KW-0472">Membrane</keyword>